<sequence length="667" mass="73610">MKTFNIISLWDIPNFVRIRAHDVTYAYRRFSISSQQRPVSNLLTNNQQNLFLIRKFSISFKTTAIYPLQFNNNEKSLLINRTSSKFIFSYHKAADVHLLFGRAINKNFACDKSYRIASLNKIFSFQSKPIYSVALTMGWPSEYDRSEQDKMSSTKNAEARSHLEHMCELDIDTKVPFVRLSGIICTIGPASKSPEMLEQMIGCGMNIARLNFSHGSYEYHAETIKNIRIAAKSYSEKLGLEYPLAIALDTKGPEIRTGLLAGSGTAEVELKKGETIKLTTNKDFAEKGDMNTVYVDYANIVNVIKPNNRIFVDDGLISLIAKEVTSDTIVCTIENGGTLGSRKGVNLPGVPVDLPAVSEKDKADLKFGVEQEVDMIFASFIRNADALKEIRGVLGEKGKNIKIISKIENQQGMQNLDSIIDASDGIMVARGDLGIEIPPEKVFLAQKAMIAKCNKQGKPVICATQMLESMVKKPRATRAEISDVANAVLDGADCVMLSGETAKGEYPLECVLTMAKVCKEAEAALWQRNLFTDLVSNAPTPLDAAHAVAIATVEASAKVASSAIIVITTSGRSAHLISKYKPKCPIIAVTRYPQTARQCHLYRGILPLSYSEAPLDDWLKDVDARVQFGLKFGKLRGFLKTGDPVIIVTGWKQGSGFTNTMRIVYVL</sequence>
<evidence type="ECO:0000256" key="14">
    <source>
        <dbReference type="RuleBase" id="RU000504"/>
    </source>
</evidence>
<dbReference type="InterPro" id="IPR001697">
    <property type="entry name" value="Pyr_Knase"/>
</dbReference>
<dbReference type="Proteomes" id="UP001151699">
    <property type="component" value="Chromosome X"/>
</dbReference>
<evidence type="ECO:0000256" key="3">
    <source>
        <dbReference type="ARBA" id="ARBA00004997"/>
    </source>
</evidence>
<comment type="similarity">
    <text evidence="4 14">Belongs to the pyruvate kinase family.</text>
</comment>
<dbReference type="InterPro" id="IPR015795">
    <property type="entry name" value="Pyrv_Knase_C"/>
</dbReference>
<evidence type="ECO:0000256" key="4">
    <source>
        <dbReference type="ARBA" id="ARBA00008663"/>
    </source>
</evidence>
<dbReference type="CDD" id="cd00288">
    <property type="entry name" value="Pyruvate_Kinase"/>
    <property type="match status" value="1"/>
</dbReference>
<accession>A0A9Q0RWW9</accession>
<dbReference type="GO" id="GO:0004743">
    <property type="term" value="F:pyruvate kinase activity"/>
    <property type="evidence" value="ECO:0007669"/>
    <property type="project" value="UniProtKB-EC"/>
</dbReference>
<dbReference type="NCBIfam" id="NF004491">
    <property type="entry name" value="PRK05826.1"/>
    <property type="match status" value="1"/>
</dbReference>
<evidence type="ECO:0000259" key="15">
    <source>
        <dbReference type="Pfam" id="PF00224"/>
    </source>
</evidence>
<organism evidence="17 18">
    <name type="scientific">Pseudolycoriella hygida</name>
    <dbReference type="NCBI Taxonomy" id="35572"/>
    <lineage>
        <taxon>Eukaryota</taxon>
        <taxon>Metazoa</taxon>
        <taxon>Ecdysozoa</taxon>
        <taxon>Arthropoda</taxon>
        <taxon>Hexapoda</taxon>
        <taxon>Insecta</taxon>
        <taxon>Pterygota</taxon>
        <taxon>Neoptera</taxon>
        <taxon>Endopterygota</taxon>
        <taxon>Diptera</taxon>
        <taxon>Nematocera</taxon>
        <taxon>Sciaroidea</taxon>
        <taxon>Sciaridae</taxon>
        <taxon>Pseudolycoriella</taxon>
    </lineage>
</organism>
<feature type="domain" description="Pyruvate kinase barrel" evidence="15">
    <location>
        <begin position="180"/>
        <end position="511"/>
    </location>
</feature>
<keyword evidence="6 14" id="KW-0808">Transferase</keyword>
<keyword evidence="18" id="KW-1185">Reference proteome</keyword>
<dbReference type="AlphaFoldDB" id="A0A9Q0RWW9"/>
<dbReference type="Pfam" id="PF00224">
    <property type="entry name" value="PK"/>
    <property type="match status" value="1"/>
</dbReference>
<protein>
    <recommendedName>
        <fullName evidence="5 14">Pyruvate kinase</fullName>
        <ecNumber evidence="5 14">2.7.1.40</ecNumber>
    </recommendedName>
</protein>
<evidence type="ECO:0000313" key="17">
    <source>
        <dbReference type="EMBL" id="KAJ6637200.1"/>
    </source>
</evidence>
<keyword evidence="9 14" id="KW-0418">Kinase</keyword>
<dbReference type="InterPro" id="IPR015813">
    <property type="entry name" value="Pyrv/PenolPyrv_kinase-like_dom"/>
</dbReference>
<dbReference type="InterPro" id="IPR011037">
    <property type="entry name" value="Pyrv_Knase-like_insert_dom_sf"/>
</dbReference>
<feature type="domain" description="Pyruvate kinase C-terminal" evidence="16">
    <location>
        <begin position="546"/>
        <end position="664"/>
    </location>
</feature>
<dbReference type="NCBIfam" id="NF004978">
    <property type="entry name" value="PRK06354.1"/>
    <property type="match status" value="1"/>
</dbReference>
<keyword evidence="12 14" id="KW-0324">Glycolysis</keyword>
<evidence type="ECO:0000256" key="6">
    <source>
        <dbReference type="ARBA" id="ARBA00022679"/>
    </source>
</evidence>
<dbReference type="GO" id="GO:0005524">
    <property type="term" value="F:ATP binding"/>
    <property type="evidence" value="ECO:0007669"/>
    <property type="project" value="UniProtKB-KW"/>
</dbReference>
<dbReference type="FunFam" id="3.20.20.60:FF:000001">
    <property type="entry name" value="Pyruvate kinase"/>
    <property type="match status" value="1"/>
</dbReference>
<dbReference type="InterPro" id="IPR018209">
    <property type="entry name" value="Pyrv_Knase_AS"/>
</dbReference>
<keyword evidence="10" id="KW-0067">ATP-binding</keyword>
<evidence type="ECO:0000256" key="1">
    <source>
        <dbReference type="ARBA" id="ARBA00001946"/>
    </source>
</evidence>
<evidence type="ECO:0000256" key="11">
    <source>
        <dbReference type="ARBA" id="ARBA00022842"/>
    </source>
</evidence>
<dbReference type="FunFam" id="3.40.1380.20:FF:000001">
    <property type="entry name" value="Pyruvate kinase"/>
    <property type="match status" value="1"/>
</dbReference>
<gene>
    <name evidence="17" type="primary">PyK</name>
    <name evidence="17" type="ORF">Bhyg_09929</name>
</gene>
<dbReference type="PROSITE" id="PS00110">
    <property type="entry name" value="PYRUVATE_KINASE"/>
    <property type="match status" value="1"/>
</dbReference>
<dbReference type="PANTHER" id="PTHR11817">
    <property type="entry name" value="PYRUVATE KINASE"/>
    <property type="match status" value="1"/>
</dbReference>
<evidence type="ECO:0000256" key="5">
    <source>
        <dbReference type="ARBA" id="ARBA00012142"/>
    </source>
</evidence>
<dbReference type="SUPFAM" id="SSF51621">
    <property type="entry name" value="Phosphoenolpyruvate/pyruvate domain"/>
    <property type="match status" value="1"/>
</dbReference>
<evidence type="ECO:0000256" key="2">
    <source>
        <dbReference type="ARBA" id="ARBA00001958"/>
    </source>
</evidence>
<evidence type="ECO:0000256" key="13">
    <source>
        <dbReference type="ARBA" id="ARBA00023317"/>
    </source>
</evidence>
<comment type="catalytic activity">
    <reaction evidence="14">
        <text>pyruvate + ATP = phosphoenolpyruvate + ADP + H(+)</text>
        <dbReference type="Rhea" id="RHEA:18157"/>
        <dbReference type="ChEBI" id="CHEBI:15361"/>
        <dbReference type="ChEBI" id="CHEBI:15378"/>
        <dbReference type="ChEBI" id="CHEBI:30616"/>
        <dbReference type="ChEBI" id="CHEBI:58702"/>
        <dbReference type="ChEBI" id="CHEBI:456216"/>
        <dbReference type="EC" id="2.7.1.40"/>
    </reaction>
</comment>
<dbReference type="EMBL" id="WJQU01000003">
    <property type="protein sequence ID" value="KAJ6637200.1"/>
    <property type="molecule type" value="Genomic_DNA"/>
</dbReference>
<evidence type="ECO:0000256" key="12">
    <source>
        <dbReference type="ARBA" id="ARBA00023152"/>
    </source>
</evidence>
<dbReference type="Gene3D" id="3.40.1380.20">
    <property type="entry name" value="Pyruvate kinase, C-terminal domain"/>
    <property type="match status" value="1"/>
</dbReference>
<name>A0A9Q0RWW9_9DIPT</name>
<comment type="caution">
    <text evidence="17">The sequence shown here is derived from an EMBL/GenBank/DDBJ whole genome shotgun (WGS) entry which is preliminary data.</text>
</comment>
<dbReference type="InterPro" id="IPR015793">
    <property type="entry name" value="Pyrv_Knase_brl"/>
</dbReference>
<dbReference type="GO" id="GO:0030955">
    <property type="term" value="F:potassium ion binding"/>
    <property type="evidence" value="ECO:0007669"/>
    <property type="project" value="InterPro"/>
</dbReference>
<dbReference type="InterPro" id="IPR036918">
    <property type="entry name" value="Pyrv_Knase_C_sf"/>
</dbReference>
<keyword evidence="13 17" id="KW-0670">Pyruvate</keyword>
<dbReference type="FunFam" id="2.40.33.10:FF:000023">
    <property type="entry name" value="Pyruvate kinase PKM"/>
    <property type="match status" value="1"/>
</dbReference>
<dbReference type="OrthoDB" id="108365at2759"/>
<dbReference type="EC" id="2.7.1.40" evidence="5 14"/>
<proteinExistence type="inferred from homology"/>
<dbReference type="InterPro" id="IPR015806">
    <property type="entry name" value="Pyrv_Knase_insert_dom_sf"/>
</dbReference>
<keyword evidence="11 14" id="KW-0460">Magnesium</keyword>
<evidence type="ECO:0000256" key="8">
    <source>
        <dbReference type="ARBA" id="ARBA00022741"/>
    </source>
</evidence>
<keyword evidence="8" id="KW-0547">Nucleotide-binding</keyword>
<reference evidence="17" key="1">
    <citation type="submission" date="2022-07" db="EMBL/GenBank/DDBJ databases">
        <authorList>
            <person name="Trinca V."/>
            <person name="Uliana J.V.C."/>
            <person name="Torres T.T."/>
            <person name="Ward R.J."/>
            <person name="Monesi N."/>
        </authorList>
    </citation>
    <scope>NUCLEOTIDE SEQUENCE</scope>
    <source>
        <strain evidence="17">HSMRA1968</strain>
        <tissue evidence="17">Whole embryos</tissue>
    </source>
</reference>
<dbReference type="PRINTS" id="PR01050">
    <property type="entry name" value="PYRUVTKNASE"/>
</dbReference>
<dbReference type="SUPFAM" id="SSF50800">
    <property type="entry name" value="PK beta-barrel domain-like"/>
    <property type="match status" value="1"/>
</dbReference>
<dbReference type="NCBIfam" id="TIGR01064">
    <property type="entry name" value="pyruv_kin"/>
    <property type="match status" value="1"/>
</dbReference>
<comment type="cofactor">
    <cofactor evidence="2">
        <name>K(+)</name>
        <dbReference type="ChEBI" id="CHEBI:29103"/>
    </cofactor>
</comment>
<comment type="pathway">
    <text evidence="3 14">Carbohydrate degradation; glycolysis; pyruvate from D-glyceraldehyde 3-phosphate: step 5/5.</text>
</comment>
<evidence type="ECO:0000313" key="18">
    <source>
        <dbReference type="Proteomes" id="UP001151699"/>
    </source>
</evidence>
<evidence type="ECO:0000256" key="10">
    <source>
        <dbReference type="ARBA" id="ARBA00022840"/>
    </source>
</evidence>
<keyword evidence="7" id="KW-0479">Metal-binding</keyword>
<evidence type="ECO:0000256" key="7">
    <source>
        <dbReference type="ARBA" id="ARBA00022723"/>
    </source>
</evidence>
<dbReference type="GO" id="GO:0016301">
    <property type="term" value="F:kinase activity"/>
    <property type="evidence" value="ECO:0007669"/>
    <property type="project" value="UniProtKB-KW"/>
</dbReference>
<dbReference type="Pfam" id="PF02887">
    <property type="entry name" value="PK_C"/>
    <property type="match status" value="1"/>
</dbReference>
<dbReference type="GO" id="GO:0000287">
    <property type="term" value="F:magnesium ion binding"/>
    <property type="evidence" value="ECO:0007669"/>
    <property type="project" value="InterPro"/>
</dbReference>
<dbReference type="SUPFAM" id="SSF52935">
    <property type="entry name" value="PK C-terminal domain-like"/>
    <property type="match status" value="1"/>
</dbReference>
<dbReference type="Gene3D" id="2.40.33.10">
    <property type="entry name" value="PK beta-barrel domain-like"/>
    <property type="match status" value="1"/>
</dbReference>
<evidence type="ECO:0000259" key="16">
    <source>
        <dbReference type="Pfam" id="PF02887"/>
    </source>
</evidence>
<comment type="cofactor">
    <cofactor evidence="1">
        <name>Mg(2+)</name>
        <dbReference type="ChEBI" id="CHEBI:18420"/>
    </cofactor>
</comment>
<dbReference type="Gene3D" id="3.20.20.60">
    <property type="entry name" value="Phosphoenolpyruvate-binding domains"/>
    <property type="match status" value="1"/>
</dbReference>
<evidence type="ECO:0000256" key="9">
    <source>
        <dbReference type="ARBA" id="ARBA00022777"/>
    </source>
</evidence>
<dbReference type="InterPro" id="IPR040442">
    <property type="entry name" value="Pyrv_kinase-like_dom_sf"/>
</dbReference>